<keyword evidence="3" id="KW-1185">Reference proteome</keyword>
<evidence type="ECO:0008006" key="4">
    <source>
        <dbReference type="Google" id="ProtNLM"/>
    </source>
</evidence>
<dbReference type="AlphaFoldDB" id="A0A136A1L9"/>
<feature type="transmembrane region" description="Helical" evidence="1">
    <location>
        <begin position="86"/>
        <end position="104"/>
    </location>
</feature>
<keyword evidence="1" id="KW-0472">Membrane</keyword>
<feature type="transmembrane region" description="Helical" evidence="1">
    <location>
        <begin position="18"/>
        <end position="39"/>
    </location>
</feature>
<dbReference type="STRING" id="1799789.AX660_13250"/>
<evidence type="ECO:0000313" key="3">
    <source>
        <dbReference type="Proteomes" id="UP000070299"/>
    </source>
</evidence>
<protein>
    <recommendedName>
        <fullName evidence="4">DUF3392 domain-containing protein</fullName>
    </recommendedName>
</protein>
<keyword evidence="1" id="KW-0812">Transmembrane</keyword>
<comment type="caution">
    <text evidence="2">The sequence shown here is derived from an EMBL/GenBank/DDBJ whole genome shotgun (WGS) entry which is preliminary data.</text>
</comment>
<accession>A0A136A1L9</accession>
<sequence>MDILESVMLQLNQWMQPFLSEIALSILATILVIYGDVLNKQLKRMVSSYHFILRTIIFVLVCAFGYGLLTVFAAPFVKQLLLMIPYLYRGISIIAVFLLLGYLAEHRRYI</sequence>
<dbReference type="RefSeq" id="WP_068376178.1">
    <property type="nucleotide sequence ID" value="NZ_LSNE01000005.1"/>
</dbReference>
<organism evidence="2 3">
    <name type="scientific">Paraglaciecola hydrolytica</name>
    <dbReference type="NCBI Taxonomy" id="1799789"/>
    <lineage>
        <taxon>Bacteria</taxon>
        <taxon>Pseudomonadati</taxon>
        <taxon>Pseudomonadota</taxon>
        <taxon>Gammaproteobacteria</taxon>
        <taxon>Alteromonadales</taxon>
        <taxon>Alteromonadaceae</taxon>
        <taxon>Paraglaciecola</taxon>
    </lineage>
</organism>
<dbReference type="InterPro" id="IPR021813">
    <property type="entry name" value="DUF3392"/>
</dbReference>
<keyword evidence="1" id="KW-1133">Transmembrane helix</keyword>
<reference evidence="3" key="1">
    <citation type="submission" date="2016-02" db="EMBL/GenBank/DDBJ databases">
        <authorList>
            <person name="Schultz-Johansen M."/>
            <person name="Glaring M.A."/>
            <person name="Bech P.K."/>
            <person name="Stougaard P."/>
        </authorList>
    </citation>
    <scope>NUCLEOTIDE SEQUENCE [LARGE SCALE GENOMIC DNA]</scope>
    <source>
        <strain evidence="3">S66</strain>
    </source>
</reference>
<evidence type="ECO:0000256" key="1">
    <source>
        <dbReference type="SAM" id="Phobius"/>
    </source>
</evidence>
<gene>
    <name evidence="2" type="ORF">AX660_13250</name>
</gene>
<dbReference type="Proteomes" id="UP000070299">
    <property type="component" value="Unassembled WGS sequence"/>
</dbReference>
<feature type="transmembrane region" description="Helical" evidence="1">
    <location>
        <begin position="51"/>
        <end position="74"/>
    </location>
</feature>
<proteinExistence type="predicted"/>
<dbReference type="OrthoDB" id="6196761at2"/>
<evidence type="ECO:0000313" key="2">
    <source>
        <dbReference type="EMBL" id="KXI29121.1"/>
    </source>
</evidence>
<dbReference type="EMBL" id="LSNE01000005">
    <property type="protein sequence ID" value="KXI29121.1"/>
    <property type="molecule type" value="Genomic_DNA"/>
</dbReference>
<dbReference type="Pfam" id="PF11872">
    <property type="entry name" value="DUF3392"/>
    <property type="match status" value="1"/>
</dbReference>
<name>A0A136A1L9_9ALTE</name>